<name>Q4KKM1_PSEF5</name>
<evidence type="ECO:0000313" key="1">
    <source>
        <dbReference type="EMBL" id="AAY96265.1"/>
    </source>
</evidence>
<dbReference type="Proteomes" id="UP000008540">
    <property type="component" value="Chromosome"/>
</dbReference>
<dbReference type="EMBL" id="CP000076">
    <property type="protein sequence ID" value="AAY96265.1"/>
    <property type="molecule type" value="Genomic_DNA"/>
</dbReference>
<sequence length="178" mass="19351">MVHRFVQLVGEGFADQLVGDEVGDSHVQGDQRTAEMLDVQVVDLFHQTVGQIGFIQQAVEADVAIHDGRRLEEELLGDLQHRLDLRLDAGFPGYRVGGVQKVWNLVDIGADKTGHDALGVDFGQLDGGVQVRQLALQLTGQEAGTGFVLLGQFDLLAQCGGVHENSREQGQLNRENIS</sequence>
<organism evidence="1 2">
    <name type="scientific">Pseudomonas fluorescens (strain ATCC BAA-477 / NRRL B-23932 / Pf-5)</name>
    <dbReference type="NCBI Taxonomy" id="220664"/>
    <lineage>
        <taxon>Bacteria</taxon>
        <taxon>Pseudomonadati</taxon>
        <taxon>Pseudomonadota</taxon>
        <taxon>Gammaproteobacteria</taxon>
        <taxon>Pseudomonadales</taxon>
        <taxon>Pseudomonadaceae</taxon>
        <taxon>Pseudomonas</taxon>
    </lineage>
</organism>
<dbReference type="HOGENOM" id="CLU_1509351_0_0_6"/>
<protein>
    <submittedName>
        <fullName evidence="1">Uncharacterized protein</fullName>
    </submittedName>
</protein>
<evidence type="ECO:0000313" key="2">
    <source>
        <dbReference type="Proteomes" id="UP000008540"/>
    </source>
</evidence>
<proteinExistence type="predicted"/>
<dbReference type="AlphaFoldDB" id="Q4KKM1"/>
<dbReference type="KEGG" id="pfl:PFL_0060"/>
<accession>Q4KKM1</accession>
<gene>
    <name evidence="1" type="ordered locus">PFL_0060</name>
</gene>
<reference evidence="1 2" key="1">
    <citation type="journal article" date="2005" name="Nat. Biotechnol.">
        <title>Complete genome sequence of the plant commensal Pseudomonas fluorescens Pf-5.</title>
        <authorList>
            <person name="Paulsen I.T."/>
            <person name="Press C.M."/>
            <person name="Ravel J."/>
            <person name="Kobayashi D.Y."/>
            <person name="Myers G.S."/>
            <person name="Mavrodi D.V."/>
            <person name="DeBoy R.T."/>
            <person name="Seshadri R."/>
            <person name="Ren Q."/>
            <person name="Madupu R."/>
            <person name="Dodson R.J."/>
            <person name="Durkin A.S."/>
            <person name="Brinkac L.M."/>
            <person name="Daugherty S.C."/>
            <person name="Sullivan S.A."/>
            <person name="Rosovitz M.J."/>
            <person name="Gwinn M.L."/>
            <person name="Zhou L."/>
            <person name="Schneider D.J."/>
            <person name="Cartinhour S.W."/>
            <person name="Nelson W.C."/>
            <person name="Weidman J."/>
            <person name="Watkins K."/>
            <person name="Tran K."/>
            <person name="Khouri H."/>
            <person name="Pierson E.A."/>
            <person name="Pierson L.S.III."/>
            <person name="Thomashow L.S."/>
            <person name="Loper J.E."/>
        </authorList>
    </citation>
    <scope>NUCLEOTIDE SEQUENCE [LARGE SCALE GENOMIC DNA]</scope>
    <source>
        <strain evidence="2">ATCC BAA-477 / NRRL B-23932 / Pf-5</strain>
    </source>
</reference>